<dbReference type="HOGENOM" id="CLU_115940_0_0_1"/>
<keyword evidence="2" id="KW-0472">Membrane</keyword>
<evidence type="ECO:0000256" key="2">
    <source>
        <dbReference type="SAM" id="Phobius"/>
    </source>
</evidence>
<feature type="compositionally biased region" description="Gly residues" evidence="1">
    <location>
        <begin position="153"/>
        <end position="162"/>
    </location>
</feature>
<dbReference type="InParanoid" id="A0A0D0DJ44"/>
<keyword evidence="2" id="KW-0812">Transmembrane</keyword>
<dbReference type="OrthoDB" id="3268868at2759"/>
<dbReference type="AlphaFoldDB" id="A0A0D0DJ44"/>
<keyword evidence="4" id="KW-1185">Reference proteome</keyword>
<feature type="compositionally biased region" description="Polar residues" evidence="1">
    <location>
        <begin position="167"/>
        <end position="179"/>
    </location>
</feature>
<protein>
    <submittedName>
        <fullName evidence="3">Uncharacterized protein</fullName>
    </submittedName>
</protein>
<reference evidence="4" key="2">
    <citation type="submission" date="2015-01" db="EMBL/GenBank/DDBJ databases">
        <title>Evolutionary Origins and Diversification of the Mycorrhizal Mutualists.</title>
        <authorList>
            <consortium name="DOE Joint Genome Institute"/>
            <consortium name="Mycorrhizal Genomics Consortium"/>
            <person name="Kohler A."/>
            <person name="Kuo A."/>
            <person name="Nagy L.G."/>
            <person name="Floudas D."/>
            <person name="Copeland A."/>
            <person name="Barry K.W."/>
            <person name="Cichocki N."/>
            <person name="Veneault-Fourrey C."/>
            <person name="LaButti K."/>
            <person name="Lindquist E.A."/>
            <person name="Lipzen A."/>
            <person name="Lundell T."/>
            <person name="Morin E."/>
            <person name="Murat C."/>
            <person name="Riley R."/>
            <person name="Ohm R."/>
            <person name="Sun H."/>
            <person name="Tunlid A."/>
            <person name="Henrissat B."/>
            <person name="Grigoriev I.V."/>
            <person name="Hibbett D.S."/>
            <person name="Martin F."/>
        </authorList>
    </citation>
    <scope>NUCLEOTIDE SEQUENCE [LARGE SCALE GENOMIC DNA]</scope>
    <source>
        <strain evidence="4">Ve08.2h10</strain>
    </source>
</reference>
<name>A0A0D0DJ44_9AGAM</name>
<feature type="compositionally biased region" description="Polar residues" evidence="1">
    <location>
        <begin position="110"/>
        <end position="147"/>
    </location>
</feature>
<evidence type="ECO:0000313" key="3">
    <source>
        <dbReference type="EMBL" id="KIK98382.1"/>
    </source>
</evidence>
<organism evidence="3 4">
    <name type="scientific">Paxillus rubicundulus Ve08.2h10</name>
    <dbReference type="NCBI Taxonomy" id="930991"/>
    <lineage>
        <taxon>Eukaryota</taxon>
        <taxon>Fungi</taxon>
        <taxon>Dikarya</taxon>
        <taxon>Basidiomycota</taxon>
        <taxon>Agaricomycotina</taxon>
        <taxon>Agaricomycetes</taxon>
        <taxon>Agaricomycetidae</taxon>
        <taxon>Boletales</taxon>
        <taxon>Paxilineae</taxon>
        <taxon>Paxillaceae</taxon>
        <taxon>Paxillus</taxon>
    </lineage>
</organism>
<reference evidence="3 4" key="1">
    <citation type="submission" date="2014-04" db="EMBL/GenBank/DDBJ databases">
        <authorList>
            <consortium name="DOE Joint Genome Institute"/>
            <person name="Kuo A."/>
            <person name="Kohler A."/>
            <person name="Jargeat P."/>
            <person name="Nagy L.G."/>
            <person name="Floudas D."/>
            <person name="Copeland A."/>
            <person name="Barry K.W."/>
            <person name="Cichocki N."/>
            <person name="Veneault-Fourrey C."/>
            <person name="LaButti K."/>
            <person name="Lindquist E.A."/>
            <person name="Lipzen A."/>
            <person name="Lundell T."/>
            <person name="Morin E."/>
            <person name="Murat C."/>
            <person name="Sun H."/>
            <person name="Tunlid A."/>
            <person name="Henrissat B."/>
            <person name="Grigoriev I.V."/>
            <person name="Hibbett D.S."/>
            <person name="Martin F."/>
            <person name="Nordberg H.P."/>
            <person name="Cantor M.N."/>
            <person name="Hua S.X."/>
        </authorList>
    </citation>
    <scope>NUCLEOTIDE SEQUENCE [LARGE SCALE GENOMIC DNA]</scope>
    <source>
        <strain evidence="3 4">Ve08.2h10</strain>
    </source>
</reference>
<accession>A0A0D0DJ44</accession>
<proteinExistence type="predicted"/>
<feature type="region of interest" description="Disordered" evidence="1">
    <location>
        <begin position="110"/>
        <end position="199"/>
    </location>
</feature>
<dbReference type="EMBL" id="KN824895">
    <property type="protein sequence ID" value="KIK98382.1"/>
    <property type="molecule type" value="Genomic_DNA"/>
</dbReference>
<keyword evidence="2" id="KW-1133">Transmembrane helix</keyword>
<gene>
    <name evidence="3" type="ORF">PAXRUDRAFT_823935</name>
</gene>
<sequence>MSSYDQNLLDEAPRATRAQLQEGYSVDLLEDRPRRSLSMRKPATPAPTAAIVPLTPGIAETGSREKISSATPASRLSFWRTRNGIITIVIIALVIIGAVVGGAVGGTAGKNSSNNLEGSTGSSGADTSVLTPPSTTSAPLLSVPSITSSAGNQGVGAGGGASQVGSTSPTTSAPETLQTPGLGEGIMADPRSNAEIIVD</sequence>
<evidence type="ECO:0000313" key="4">
    <source>
        <dbReference type="Proteomes" id="UP000054538"/>
    </source>
</evidence>
<dbReference type="Proteomes" id="UP000054538">
    <property type="component" value="Unassembled WGS sequence"/>
</dbReference>
<feature type="transmembrane region" description="Helical" evidence="2">
    <location>
        <begin position="84"/>
        <end position="105"/>
    </location>
</feature>
<evidence type="ECO:0000256" key="1">
    <source>
        <dbReference type="SAM" id="MobiDB-lite"/>
    </source>
</evidence>